<organism evidence="2 3">
    <name type="scientific">Novipirellula galeiformis</name>
    <dbReference type="NCBI Taxonomy" id="2528004"/>
    <lineage>
        <taxon>Bacteria</taxon>
        <taxon>Pseudomonadati</taxon>
        <taxon>Planctomycetota</taxon>
        <taxon>Planctomycetia</taxon>
        <taxon>Pirellulales</taxon>
        <taxon>Pirellulaceae</taxon>
        <taxon>Novipirellula</taxon>
    </lineage>
</organism>
<sequence length="406" mass="42563">MRDNVTDQPTVVESLFSGDPLATSLCLIAIFLACPAVLMQVIPRIPVIRKVTFVPFLFLVPMILSSLGIIPDSYPLYKPLQSTALYMAIFFMVLAIDLGQILRSLATRILLLFVIGCLGTATGAILAHAICAPLIGTESSAMVAGCTTAAYSGGSMNWAAVSEAIDVPGSLSATAFPAMVIMYTLYLGALLALDNSPLRPLLERWIGVEDRNDAPAMAAADEVQSSAAPKLEDYINGFLAFTIVYLASIVLEQWVRGLVFIPMVIFLTTFAILLGAVAPKVRFAGVRRLGNLSTFGEASLYFLLGIIGAQASLSGSLLNAPALLLMPTVVIAVHVFVLLLSARLLKVDLATCTIVSIAAIGGAASAPAAAGALRAPELIPLGVLLGSLGYAIGTYLGVYLGLFLLG</sequence>
<keyword evidence="3" id="KW-1185">Reference proteome</keyword>
<dbReference type="AlphaFoldDB" id="A0A5C6C7T7"/>
<dbReference type="PANTHER" id="PTHR34289">
    <property type="entry name" value="PROTEIN, PUTATIVE (DUF819)-RELATED"/>
    <property type="match status" value="1"/>
</dbReference>
<dbReference type="InterPro" id="IPR008537">
    <property type="entry name" value="DUF819"/>
</dbReference>
<feature type="transmembrane region" description="Helical" evidence="1">
    <location>
        <begin position="109"/>
        <end position="135"/>
    </location>
</feature>
<dbReference type="Proteomes" id="UP000316304">
    <property type="component" value="Unassembled WGS sequence"/>
</dbReference>
<feature type="transmembrane region" description="Helical" evidence="1">
    <location>
        <begin position="298"/>
        <end position="318"/>
    </location>
</feature>
<dbReference type="PROSITE" id="PS51257">
    <property type="entry name" value="PROKAR_LIPOPROTEIN"/>
    <property type="match status" value="1"/>
</dbReference>
<name>A0A5C6C7T7_9BACT</name>
<feature type="transmembrane region" description="Helical" evidence="1">
    <location>
        <begin position="51"/>
        <end position="71"/>
    </location>
</feature>
<feature type="transmembrane region" description="Helical" evidence="1">
    <location>
        <begin position="349"/>
        <end position="373"/>
    </location>
</feature>
<feature type="transmembrane region" description="Helical" evidence="1">
    <location>
        <begin position="83"/>
        <end position="102"/>
    </location>
</feature>
<keyword evidence="1" id="KW-1133">Transmembrane helix</keyword>
<evidence type="ECO:0000313" key="2">
    <source>
        <dbReference type="EMBL" id="TWU20155.1"/>
    </source>
</evidence>
<feature type="transmembrane region" description="Helical" evidence="1">
    <location>
        <begin position="379"/>
        <end position="405"/>
    </location>
</feature>
<gene>
    <name evidence="2" type="ORF">Pla52o_46690</name>
</gene>
<reference evidence="2 3" key="1">
    <citation type="submission" date="2019-02" db="EMBL/GenBank/DDBJ databases">
        <title>Deep-cultivation of Planctomycetes and their phenomic and genomic characterization uncovers novel biology.</title>
        <authorList>
            <person name="Wiegand S."/>
            <person name="Jogler M."/>
            <person name="Boedeker C."/>
            <person name="Pinto D."/>
            <person name="Vollmers J."/>
            <person name="Rivas-Marin E."/>
            <person name="Kohn T."/>
            <person name="Peeters S.H."/>
            <person name="Heuer A."/>
            <person name="Rast P."/>
            <person name="Oberbeckmann S."/>
            <person name="Bunk B."/>
            <person name="Jeske O."/>
            <person name="Meyerdierks A."/>
            <person name="Storesund J.E."/>
            <person name="Kallscheuer N."/>
            <person name="Luecker S."/>
            <person name="Lage O.M."/>
            <person name="Pohl T."/>
            <person name="Merkel B.J."/>
            <person name="Hornburger P."/>
            <person name="Mueller R.-W."/>
            <person name="Bruemmer F."/>
            <person name="Labrenz M."/>
            <person name="Spormann A.M."/>
            <person name="Op Den Camp H."/>
            <person name="Overmann J."/>
            <person name="Amann R."/>
            <person name="Jetten M.S.M."/>
            <person name="Mascher T."/>
            <person name="Medema M.H."/>
            <person name="Devos D.P."/>
            <person name="Kaster A.-K."/>
            <person name="Ovreas L."/>
            <person name="Rohde M."/>
            <person name="Galperin M.Y."/>
            <person name="Jogler C."/>
        </authorList>
    </citation>
    <scope>NUCLEOTIDE SEQUENCE [LARGE SCALE GENOMIC DNA]</scope>
    <source>
        <strain evidence="2 3">Pla52o</strain>
    </source>
</reference>
<dbReference type="Pfam" id="PF05684">
    <property type="entry name" value="DUF819"/>
    <property type="match status" value="1"/>
</dbReference>
<dbReference type="PANTHER" id="PTHR34289:SF8">
    <property type="entry name" value="DUF819 DOMAIN-CONTAINING PROTEIN"/>
    <property type="match status" value="1"/>
</dbReference>
<comment type="caution">
    <text evidence="2">The sequence shown here is derived from an EMBL/GenBank/DDBJ whole genome shotgun (WGS) entry which is preliminary data.</text>
</comment>
<protein>
    <recommendedName>
        <fullName evidence="4">DUF819 family protein</fullName>
    </recommendedName>
</protein>
<evidence type="ECO:0000256" key="1">
    <source>
        <dbReference type="SAM" id="Phobius"/>
    </source>
</evidence>
<feature type="transmembrane region" description="Helical" evidence="1">
    <location>
        <begin position="257"/>
        <end position="277"/>
    </location>
</feature>
<feature type="transmembrane region" description="Helical" evidence="1">
    <location>
        <begin position="324"/>
        <end position="342"/>
    </location>
</feature>
<evidence type="ECO:0008006" key="4">
    <source>
        <dbReference type="Google" id="ProtNLM"/>
    </source>
</evidence>
<proteinExistence type="predicted"/>
<dbReference type="EMBL" id="SJPT01000009">
    <property type="protein sequence ID" value="TWU20155.1"/>
    <property type="molecule type" value="Genomic_DNA"/>
</dbReference>
<feature type="transmembrane region" description="Helical" evidence="1">
    <location>
        <begin position="20"/>
        <end position="39"/>
    </location>
</feature>
<keyword evidence="1" id="KW-0812">Transmembrane</keyword>
<keyword evidence="1" id="KW-0472">Membrane</keyword>
<feature type="transmembrane region" description="Helical" evidence="1">
    <location>
        <begin position="175"/>
        <end position="193"/>
    </location>
</feature>
<accession>A0A5C6C7T7</accession>
<feature type="transmembrane region" description="Helical" evidence="1">
    <location>
        <begin position="234"/>
        <end position="251"/>
    </location>
</feature>
<evidence type="ECO:0000313" key="3">
    <source>
        <dbReference type="Proteomes" id="UP000316304"/>
    </source>
</evidence>